<protein>
    <submittedName>
        <fullName evidence="1">Uncharacterized protein</fullName>
    </submittedName>
</protein>
<evidence type="ECO:0000313" key="2">
    <source>
        <dbReference type="Proteomes" id="UP001732700"/>
    </source>
</evidence>
<evidence type="ECO:0000313" key="1">
    <source>
        <dbReference type="EnsemblPlants" id="AVESA.00010b.r2.6AG1057220.1.CDS"/>
    </source>
</evidence>
<keyword evidence="2" id="KW-1185">Reference proteome</keyword>
<reference evidence="1" key="1">
    <citation type="submission" date="2021-05" db="EMBL/GenBank/DDBJ databases">
        <authorList>
            <person name="Scholz U."/>
            <person name="Mascher M."/>
            <person name="Fiebig A."/>
        </authorList>
    </citation>
    <scope>NUCLEOTIDE SEQUENCE [LARGE SCALE GENOMIC DNA]</scope>
</reference>
<organism evidence="1 2">
    <name type="scientific">Avena sativa</name>
    <name type="common">Oat</name>
    <dbReference type="NCBI Taxonomy" id="4498"/>
    <lineage>
        <taxon>Eukaryota</taxon>
        <taxon>Viridiplantae</taxon>
        <taxon>Streptophyta</taxon>
        <taxon>Embryophyta</taxon>
        <taxon>Tracheophyta</taxon>
        <taxon>Spermatophyta</taxon>
        <taxon>Magnoliopsida</taxon>
        <taxon>Liliopsida</taxon>
        <taxon>Poales</taxon>
        <taxon>Poaceae</taxon>
        <taxon>BOP clade</taxon>
        <taxon>Pooideae</taxon>
        <taxon>Poodae</taxon>
        <taxon>Poeae</taxon>
        <taxon>Poeae Chloroplast Group 1 (Aveneae type)</taxon>
        <taxon>Aveninae</taxon>
        <taxon>Avena</taxon>
    </lineage>
</organism>
<reference evidence="1" key="2">
    <citation type="submission" date="2025-09" db="UniProtKB">
        <authorList>
            <consortium name="EnsemblPlants"/>
        </authorList>
    </citation>
    <scope>IDENTIFICATION</scope>
</reference>
<name>A0ACD5YWZ2_AVESA</name>
<dbReference type="EnsemblPlants" id="AVESA.00010b.r2.6AG1057220.1">
    <property type="protein sequence ID" value="AVESA.00010b.r2.6AG1057220.1.CDS"/>
    <property type="gene ID" value="AVESA.00010b.r2.6AG1057220"/>
</dbReference>
<accession>A0ACD5YWZ2</accession>
<dbReference type="Proteomes" id="UP001732700">
    <property type="component" value="Chromosome 6A"/>
</dbReference>
<proteinExistence type="predicted"/>
<sequence>MLLESTHCTYKSKKYTVYLPQSRSSHKSRQIMKVSNEMDLKKTAAKRKRSRRAQLKKTIPDELVFEILILLPVKSLVRFKAVSKAWQATISDPFFVRAQLGRSKQRQRQNPTSFLITPQVLLEPGITSKEYAIKPMSTDIHFYQWNLREFDCCCSTASLIYRRRFPDGEFGPVSHLAHCDGLVLLPTNTKAYVFNPATGDAISLPESKRNVLQDVTMALPAGLGLDASTGRYKVARFFFPSRYVKRGGIVPIGMEVFTIDRHALEGSSVIFHQKGEPGTSPNGLLRFSLQDETFGVTLFPSNMEPMVDHEDICVNELDGELCCYYISKISQQRLLIWTARDALDPQWACRYVIDLQDKCHPMASLGNMASLGSGGILLRGGKFIFRYDFEVNGI</sequence>